<dbReference type="Gene3D" id="2.160.20.120">
    <property type="match status" value="1"/>
</dbReference>
<feature type="domain" description="Putative auto-transporter adhesin head GIN" evidence="1">
    <location>
        <begin position="1"/>
        <end position="159"/>
    </location>
</feature>
<evidence type="ECO:0000313" key="3">
    <source>
        <dbReference type="Proteomes" id="UP000703674"/>
    </source>
</evidence>
<accession>A0ABX1D1R7</accession>
<evidence type="ECO:0000313" key="2">
    <source>
        <dbReference type="EMBL" id="NJW54423.1"/>
    </source>
</evidence>
<dbReference type="EMBL" id="JAAVJR010000170">
    <property type="protein sequence ID" value="NJW54423.1"/>
    <property type="molecule type" value="Genomic_DNA"/>
</dbReference>
<keyword evidence="3" id="KW-1185">Reference proteome</keyword>
<dbReference type="Proteomes" id="UP000703674">
    <property type="component" value="Unassembled WGS sequence"/>
</dbReference>
<gene>
    <name evidence="2" type="ORF">HC175_16055</name>
</gene>
<dbReference type="InterPro" id="IPR021255">
    <property type="entry name" value="DUF2807"/>
</dbReference>
<name>A0ABX1D1R7_9FLAO</name>
<dbReference type="Pfam" id="PF10988">
    <property type="entry name" value="DUF2807"/>
    <property type="match status" value="1"/>
</dbReference>
<reference evidence="2 3" key="1">
    <citation type="submission" date="2020-03" db="EMBL/GenBank/DDBJ databases">
        <title>Salinimicrobium sp. nov, isolated from SCS.</title>
        <authorList>
            <person name="Cao W.R."/>
        </authorList>
    </citation>
    <scope>NUCLEOTIDE SEQUENCE [LARGE SCALE GENOMIC DNA]</scope>
    <source>
        <strain evidence="3">J15B91</strain>
    </source>
</reference>
<comment type="caution">
    <text evidence="2">The sequence shown here is derived from an EMBL/GenBank/DDBJ whole genome shotgun (WGS) entry which is preliminary data.</text>
</comment>
<protein>
    <submittedName>
        <fullName evidence="2">DUF2807 domain-containing protein</fullName>
    </submittedName>
</protein>
<dbReference type="RefSeq" id="WP_168139415.1">
    <property type="nucleotide sequence ID" value="NZ_JAAVJR010000170.1"/>
</dbReference>
<evidence type="ECO:0000259" key="1">
    <source>
        <dbReference type="Pfam" id="PF10988"/>
    </source>
</evidence>
<sequence>RIEITGHSKHEVKYNVVDNRLEIRLSLDNLWSKNDTRIMVYGNNIKIIDANKGSLVEVSGQLTGEELTFRTQEGANIRAEVNASKIISKAVTGGKIYLEGKAETQQVDLNTGGYFFGRDLRTKETVVKAGTAAKGEIYATAYVRATASLGGTIEIFGRPEEVEQKTSLGGRIL</sequence>
<proteinExistence type="predicted"/>
<feature type="non-terminal residue" evidence="2">
    <location>
        <position position="1"/>
    </location>
</feature>
<organism evidence="2 3">
    <name type="scientific">Salinimicrobium oceani</name>
    <dbReference type="NCBI Taxonomy" id="2722702"/>
    <lineage>
        <taxon>Bacteria</taxon>
        <taxon>Pseudomonadati</taxon>
        <taxon>Bacteroidota</taxon>
        <taxon>Flavobacteriia</taxon>
        <taxon>Flavobacteriales</taxon>
        <taxon>Flavobacteriaceae</taxon>
        <taxon>Salinimicrobium</taxon>
    </lineage>
</organism>